<keyword evidence="5" id="KW-1185">Reference proteome</keyword>
<dbReference type="GO" id="GO:0005737">
    <property type="term" value="C:cytoplasm"/>
    <property type="evidence" value="ECO:0007669"/>
    <property type="project" value="UniProtKB-SubCell"/>
</dbReference>
<evidence type="ECO:0000256" key="2">
    <source>
        <dbReference type="ARBA" id="ARBA00022490"/>
    </source>
</evidence>
<dbReference type="Proteomes" id="UP000551758">
    <property type="component" value="Unassembled WGS sequence"/>
</dbReference>
<feature type="compositionally biased region" description="Polar residues" evidence="3">
    <location>
        <begin position="123"/>
        <end position="143"/>
    </location>
</feature>
<evidence type="ECO:0000313" key="4">
    <source>
        <dbReference type="EMBL" id="KAF5915167.1"/>
    </source>
</evidence>
<dbReference type="EMBL" id="JACDTQ010002883">
    <property type="protein sequence ID" value="KAF5915167.1"/>
    <property type="molecule type" value="Genomic_DNA"/>
</dbReference>
<protein>
    <submittedName>
        <fullName evidence="4">Uncharacterized protein</fullName>
    </submittedName>
</protein>
<dbReference type="AlphaFoldDB" id="A0A7J7EHM3"/>
<name>A0A7J7EHM3_DICBM</name>
<dbReference type="InterPro" id="IPR036525">
    <property type="entry name" value="Tubulin/FtsZ_GTPase_sf"/>
</dbReference>
<gene>
    <name evidence="4" type="ORF">HPG69_011630</name>
</gene>
<accession>A0A7J7EHM3</accession>
<proteinExistence type="predicted"/>
<comment type="subcellular location">
    <subcellularLocation>
        <location evidence="1">Cytoplasm</location>
    </subcellularLocation>
</comment>
<evidence type="ECO:0000256" key="1">
    <source>
        <dbReference type="ARBA" id="ARBA00004496"/>
    </source>
</evidence>
<dbReference type="Gene3D" id="3.40.50.1440">
    <property type="entry name" value="Tubulin/FtsZ, GTPase domain"/>
    <property type="match status" value="1"/>
</dbReference>
<keyword evidence="2" id="KW-0963">Cytoplasm</keyword>
<organism evidence="4 5">
    <name type="scientific">Diceros bicornis minor</name>
    <name type="common">South-central black rhinoceros</name>
    <dbReference type="NCBI Taxonomy" id="77932"/>
    <lineage>
        <taxon>Eukaryota</taxon>
        <taxon>Metazoa</taxon>
        <taxon>Chordata</taxon>
        <taxon>Craniata</taxon>
        <taxon>Vertebrata</taxon>
        <taxon>Euteleostomi</taxon>
        <taxon>Mammalia</taxon>
        <taxon>Eutheria</taxon>
        <taxon>Laurasiatheria</taxon>
        <taxon>Perissodactyla</taxon>
        <taxon>Rhinocerotidae</taxon>
        <taxon>Diceros</taxon>
    </lineage>
</organism>
<feature type="region of interest" description="Disordered" evidence="3">
    <location>
        <begin position="228"/>
        <end position="253"/>
    </location>
</feature>
<comment type="caution">
    <text evidence="4">The sequence shown here is derived from an EMBL/GenBank/DDBJ whole genome shotgun (WGS) entry which is preliminary data.</text>
</comment>
<reference evidence="4 5" key="1">
    <citation type="journal article" date="2020" name="Mol. Biol. Evol.">
        <title>Interspecific Gene Flow and the Evolution of Specialization in Black and White Rhinoceros.</title>
        <authorList>
            <person name="Moodley Y."/>
            <person name="Westbury M.V."/>
            <person name="Russo I.M."/>
            <person name="Gopalakrishnan S."/>
            <person name="Rakotoarivelo A."/>
            <person name="Olsen R.A."/>
            <person name="Prost S."/>
            <person name="Tunstall T."/>
            <person name="Ryder O.A."/>
            <person name="Dalen L."/>
            <person name="Bruford M.W."/>
        </authorList>
    </citation>
    <scope>NUCLEOTIDE SEQUENCE [LARGE SCALE GENOMIC DNA]</scope>
    <source>
        <strain evidence="4">SBR-YM</strain>
        <tissue evidence="4">Skin</tissue>
    </source>
</reference>
<feature type="compositionally biased region" description="Polar residues" evidence="3">
    <location>
        <begin position="241"/>
        <end position="253"/>
    </location>
</feature>
<feature type="region of interest" description="Disordered" evidence="3">
    <location>
        <begin position="118"/>
        <end position="145"/>
    </location>
</feature>
<evidence type="ECO:0000256" key="3">
    <source>
        <dbReference type="SAM" id="MobiDB-lite"/>
    </source>
</evidence>
<evidence type="ECO:0000313" key="5">
    <source>
        <dbReference type="Proteomes" id="UP000551758"/>
    </source>
</evidence>
<sequence length="253" mass="28955">MKYVYSSLFSQIFRPDNCVFSESGAGKGHRKEEAEMYSCCRLQGCLLTHWLGERHGIWHRHSSHCKICEQDPDHLMITFSMVPSPKVSDSVDKYHLLCPLRVNRCSTEEQEQQLLQRIDPRQQDNSLQHSTPRAQGGHQQNPLGQGKEWVRCNSWMMRATSTPLSQKIGSIRMLQERGGTIAKRPRRKLEGGLPSPTFVFSVHSAFNMAPFPPPQVYYQVPQFGWPDLNPDYGQEKKRTGTIDSEQVEPQGQS</sequence>